<organism evidence="4 5">
    <name type="scientific">Aquimarina amphilecti</name>
    <dbReference type="NCBI Taxonomy" id="1038014"/>
    <lineage>
        <taxon>Bacteria</taxon>
        <taxon>Pseudomonadati</taxon>
        <taxon>Bacteroidota</taxon>
        <taxon>Flavobacteriia</taxon>
        <taxon>Flavobacteriales</taxon>
        <taxon>Flavobacteriaceae</taxon>
        <taxon>Aquimarina</taxon>
    </lineage>
</organism>
<dbReference type="STRING" id="1038014.SAMN04487910_4560"/>
<proteinExistence type="predicted"/>
<accession>A0A1H7WX03</accession>
<sequence length="194" mass="23511">MNFLAHIYLSGEDQELKIGNFIADSVKGKKFSQFPERIQQGITLHRKIDTYTDSHPTVRESVLRLFPKYGHYSTVIVDILYDHFLAAYWNEYSTIPLEKYVSDFYELLQEYYEVLPKRVQDFLPYMLRDNWLLSYATIPGIGRILYQMNHRTKNRSKMNFAIMELEQYYDEFEREFRSFFEELELFTKNEMRKL</sequence>
<dbReference type="RefSeq" id="WP_091412680.1">
    <property type="nucleotide sequence ID" value="NZ_FOAB01000012.1"/>
</dbReference>
<dbReference type="PIRSF" id="PIRSF011489">
    <property type="entry name" value="DUF479"/>
    <property type="match status" value="1"/>
</dbReference>
<dbReference type="GO" id="GO:0006633">
    <property type="term" value="P:fatty acid biosynthetic process"/>
    <property type="evidence" value="ECO:0007669"/>
    <property type="project" value="InterPro"/>
</dbReference>
<evidence type="ECO:0000256" key="1">
    <source>
        <dbReference type="ARBA" id="ARBA00022516"/>
    </source>
</evidence>
<dbReference type="AlphaFoldDB" id="A0A1H7WX03"/>
<keyword evidence="2" id="KW-0378">Hydrolase</keyword>
<dbReference type="OrthoDB" id="8442777at2"/>
<name>A0A1H7WX03_AQUAM</name>
<protein>
    <submittedName>
        <fullName evidence="4">Acyl carrier protein phosphodiesterase</fullName>
    </submittedName>
</protein>
<keyword evidence="1" id="KW-0444">Lipid biosynthesis</keyword>
<dbReference type="Pfam" id="PF04336">
    <property type="entry name" value="ACP_PD"/>
    <property type="match status" value="1"/>
</dbReference>
<dbReference type="Proteomes" id="UP000198521">
    <property type="component" value="Unassembled WGS sequence"/>
</dbReference>
<evidence type="ECO:0000256" key="3">
    <source>
        <dbReference type="ARBA" id="ARBA00023098"/>
    </source>
</evidence>
<keyword evidence="3" id="KW-0443">Lipid metabolism</keyword>
<reference evidence="4 5" key="1">
    <citation type="submission" date="2016-10" db="EMBL/GenBank/DDBJ databases">
        <authorList>
            <person name="de Groot N.N."/>
        </authorList>
    </citation>
    <scope>NUCLEOTIDE SEQUENCE [LARGE SCALE GENOMIC DNA]</scope>
    <source>
        <strain evidence="4 5">DSM 25232</strain>
    </source>
</reference>
<evidence type="ECO:0000313" key="4">
    <source>
        <dbReference type="EMBL" id="SEM25961.1"/>
    </source>
</evidence>
<dbReference type="InterPro" id="IPR007431">
    <property type="entry name" value="ACP_PD"/>
</dbReference>
<evidence type="ECO:0000256" key="2">
    <source>
        <dbReference type="ARBA" id="ARBA00022801"/>
    </source>
</evidence>
<dbReference type="EMBL" id="FOAB01000012">
    <property type="protein sequence ID" value="SEM25961.1"/>
    <property type="molecule type" value="Genomic_DNA"/>
</dbReference>
<dbReference type="PANTHER" id="PTHR38764:SF1">
    <property type="entry name" value="ACYL CARRIER PROTEIN PHOSPHODIESTERASE"/>
    <property type="match status" value="1"/>
</dbReference>
<keyword evidence="5" id="KW-1185">Reference proteome</keyword>
<dbReference type="GO" id="GO:0008770">
    <property type="term" value="F:[acyl-carrier-protein] phosphodiesterase activity"/>
    <property type="evidence" value="ECO:0007669"/>
    <property type="project" value="InterPro"/>
</dbReference>
<gene>
    <name evidence="4" type="ORF">SAMN04487910_4560</name>
</gene>
<dbReference type="PANTHER" id="PTHR38764">
    <property type="entry name" value="ACYL CARRIER PROTEIN PHOSPHODIESTERASE"/>
    <property type="match status" value="1"/>
</dbReference>
<evidence type="ECO:0000313" key="5">
    <source>
        <dbReference type="Proteomes" id="UP000198521"/>
    </source>
</evidence>